<dbReference type="SUPFAM" id="SSF56281">
    <property type="entry name" value="Metallo-hydrolase/oxidoreductase"/>
    <property type="match status" value="1"/>
</dbReference>
<protein>
    <submittedName>
        <fullName evidence="1">Beta-lactamase superfamily II metal-dependent hydrolase</fullName>
    </submittedName>
</protein>
<dbReference type="InterPro" id="IPR036866">
    <property type="entry name" value="RibonucZ/Hydroxyglut_hydro"/>
</dbReference>
<organism evidence="1 2">
    <name type="scientific">Deinococcus soli</name>
    <name type="common">ex Cha et al. 2016</name>
    <dbReference type="NCBI Taxonomy" id="1309411"/>
    <lineage>
        <taxon>Bacteria</taxon>
        <taxon>Thermotogati</taxon>
        <taxon>Deinococcota</taxon>
        <taxon>Deinococci</taxon>
        <taxon>Deinococcales</taxon>
        <taxon>Deinococcaceae</taxon>
        <taxon>Deinococcus</taxon>
    </lineage>
</organism>
<dbReference type="InterPro" id="IPR052159">
    <property type="entry name" value="Competence_DNA_uptake"/>
</dbReference>
<accession>A0AAE3XKF1</accession>
<dbReference type="PANTHER" id="PTHR30619">
    <property type="entry name" value="DNA INTERNALIZATION/COMPETENCE PROTEIN COMEC/REC2"/>
    <property type="match status" value="1"/>
</dbReference>
<dbReference type="AlphaFoldDB" id="A0AAE3XKF1"/>
<comment type="caution">
    <text evidence="1">The sequence shown here is derived from an EMBL/GenBank/DDBJ whole genome shotgun (WGS) entry which is preliminary data.</text>
</comment>
<name>A0AAE3XKF1_9DEIO</name>
<dbReference type="Gene3D" id="3.60.15.10">
    <property type="entry name" value="Ribonuclease Z/Hydroxyacylglutathione hydrolase-like"/>
    <property type="match status" value="1"/>
</dbReference>
<dbReference type="Proteomes" id="UP001185331">
    <property type="component" value="Unassembled WGS sequence"/>
</dbReference>
<dbReference type="GO" id="GO:0016787">
    <property type="term" value="F:hydrolase activity"/>
    <property type="evidence" value="ECO:0007669"/>
    <property type="project" value="UniProtKB-KW"/>
</dbReference>
<evidence type="ECO:0000313" key="2">
    <source>
        <dbReference type="Proteomes" id="UP001185331"/>
    </source>
</evidence>
<sequence length="158" mass="17292">MQYQVTSLNLVVASHADSDHITGPVPAVQQFKPKYFLNNGLAGTTQIWQKLLTAAKQAGTQGLIARSQVINLGSVKLTVLPPPPGMKNQNTNSVWRLVQYGSFRALMTGDSETPETKAWLKQLPRLLSDRSTCTRAFTTAQRTGTGLADWPPCDPRTL</sequence>
<keyword evidence="1" id="KW-0378">Hydrolase</keyword>
<gene>
    <name evidence="1" type="ORF">J2Y00_004865</name>
</gene>
<dbReference type="EMBL" id="JAVDQK010000026">
    <property type="protein sequence ID" value="MDR6221233.1"/>
    <property type="molecule type" value="Genomic_DNA"/>
</dbReference>
<evidence type="ECO:0000313" key="1">
    <source>
        <dbReference type="EMBL" id="MDR6221233.1"/>
    </source>
</evidence>
<dbReference type="RefSeq" id="WP_188846097.1">
    <property type="nucleotide sequence ID" value="NZ_BMHJ01000045.1"/>
</dbReference>
<dbReference type="PANTHER" id="PTHR30619:SF1">
    <property type="entry name" value="RECOMBINATION PROTEIN 2"/>
    <property type="match status" value="1"/>
</dbReference>
<reference evidence="1" key="1">
    <citation type="submission" date="2023-07" db="EMBL/GenBank/DDBJ databases">
        <title>Sorghum-associated microbial communities from plants grown in Nebraska, USA.</title>
        <authorList>
            <person name="Schachtman D."/>
        </authorList>
    </citation>
    <scope>NUCLEOTIDE SEQUENCE</scope>
    <source>
        <strain evidence="1">BE330</strain>
    </source>
</reference>
<proteinExistence type="predicted"/>